<dbReference type="EMBL" id="JAULRT010000032">
    <property type="protein sequence ID" value="MDO3380968.1"/>
    <property type="molecule type" value="Genomic_DNA"/>
</dbReference>
<sequence>MQDRNLWLLVGGLLALGAALMHLAIIVGGADWYRFFGAGEQMAQMAESGSAYPAMVTGTIALILASWGCYGLSGAGAMPRLPFLRAALVVITAVFLARALFGIPAVLYFDSPYFQELGHTMTFMVVSSSICLVYSLCYLVGTCKAWPSLKKRKAL</sequence>
<keyword evidence="3" id="KW-1185">Reference proteome</keyword>
<feature type="transmembrane region" description="Helical" evidence="1">
    <location>
        <begin position="50"/>
        <end position="72"/>
    </location>
</feature>
<comment type="caution">
    <text evidence="2">The sequence shown here is derived from an EMBL/GenBank/DDBJ whole genome shotgun (WGS) entry which is preliminary data.</text>
</comment>
<protein>
    <recommendedName>
        <fullName evidence="4">DUF3995 domain-containing protein</fullName>
    </recommendedName>
</protein>
<proteinExistence type="predicted"/>
<keyword evidence="1" id="KW-0812">Transmembrane</keyword>
<feature type="transmembrane region" description="Helical" evidence="1">
    <location>
        <begin position="7"/>
        <end position="30"/>
    </location>
</feature>
<feature type="transmembrane region" description="Helical" evidence="1">
    <location>
        <begin position="121"/>
        <end position="143"/>
    </location>
</feature>
<reference evidence="2" key="1">
    <citation type="submission" date="2023-07" db="EMBL/GenBank/DDBJ databases">
        <title>Gilvimarinus algae sp. nov., isolated from the surface of Kelp.</title>
        <authorList>
            <person name="Sun Y.Y."/>
            <person name="Gong Y."/>
            <person name="Du Z.J."/>
        </authorList>
    </citation>
    <scope>NUCLEOTIDE SEQUENCE</scope>
    <source>
        <strain evidence="2">SDUM040014</strain>
    </source>
</reference>
<dbReference type="Proteomes" id="UP001168380">
    <property type="component" value="Unassembled WGS sequence"/>
</dbReference>
<keyword evidence="1" id="KW-1133">Transmembrane helix</keyword>
<organism evidence="2 3">
    <name type="scientific">Gilvimarinus algae</name>
    <dbReference type="NCBI Taxonomy" id="3058037"/>
    <lineage>
        <taxon>Bacteria</taxon>
        <taxon>Pseudomonadati</taxon>
        <taxon>Pseudomonadota</taxon>
        <taxon>Gammaproteobacteria</taxon>
        <taxon>Cellvibrionales</taxon>
        <taxon>Cellvibrionaceae</taxon>
        <taxon>Gilvimarinus</taxon>
    </lineage>
</organism>
<accession>A0ABT8TCW5</accession>
<gene>
    <name evidence="2" type="ORF">QWI16_02205</name>
</gene>
<keyword evidence="1" id="KW-0472">Membrane</keyword>
<dbReference type="RefSeq" id="WP_302711091.1">
    <property type="nucleotide sequence ID" value="NZ_JAULRT010000032.1"/>
</dbReference>
<evidence type="ECO:0008006" key="4">
    <source>
        <dbReference type="Google" id="ProtNLM"/>
    </source>
</evidence>
<evidence type="ECO:0000313" key="3">
    <source>
        <dbReference type="Proteomes" id="UP001168380"/>
    </source>
</evidence>
<evidence type="ECO:0000256" key="1">
    <source>
        <dbReference type="SAM" id="Phobius"/>
    </source>
</evidence>
<name>A0ABT8TCW5_9GAMM</name>
<evidence type="ECO:0000313" key="2">
    <source>
        <dbReference type="EMBL" id="MDO3380968.1"/>
    </source>
</evidence>
<feature type="transmembrane region" description="Helical" evidence="1">
    <location>
        <begin position="84"/>
        <end position="109"/>
    </location>
</feature>